<protein>
    <submittedName>
        <fullName evidence="2">Uncharacterized protein</fullName>
    </submittedName>
</protein>
<feature type="compositionally biased region" description="Basic and acidic residues" evidence="1">
    <location>
        <begin position="183"/>
        <end position="192"/>
    </location>
</feature>
<feature type="region of interest" description="Disordered" evidence="1">
    <location>
        <begin position="335"/>
        <end position="386"/>
    </location>
</feature>
<organism evidence="2 3">
    <name type="scientific">Theileria orientalis</name>
    <dbReference type="NCBI Taxonomy" id="68886"/>
    <lineage>
        <taxon>Eukaryota</taxon>
        <taxon>Sar</taxon>
        <taxon>Alveolata</taxon>
        <taxon>Apicomplexa</taxon>
        <taxon>Aconoidasida</taxon>
        <taxon>Piroplasmida</taxon>
        <taxon>Theileriidae</taxon>
        <taxon>Theileria</taxon>
    </lineage>
</organism>
<evidence type="ECO:0000313" key="2">
    <source>
        <dbReference type="EMBL" id="UKK01076.1"/>
    </source>
</evidence>
<dbReference type="EMBL" id="CP056070">
    <property type="protein sequence ID" value="UKK01076.1"/>
    <property type="molecule type" value="Genomic_DNA"/>
</dbReference>
<dbReference type="GO" id="GO:0016593">
    <property type="term" value="C:Cdc73/Paf1 complex"/>
    <property type="evidence" value="ECO:0007669"/>
    <property type="project" value="InterPro"/>
</dbReference>
<dbReference type="Pfam" id="PF03985">
    <property type="entry name" value="Paf1"/>
    <property type="match status" value="1"/>
</dbReference>
<feature type="compositionally biased region" description="Low complexity" evidence="1">
    <location>
        <begin position="221"/>
        <end position="231"/>
    </location>
</feature>
<feature type="region of interest" description="Disordered" evidence="1">
    <location>
        <begin position="183"/>
        <end position="231"/>
    </location>
</feature>
<feature type="compositionally biased region" description="Polar residues" evidence="1">
    <location>
        <begin position="339"/>
        <end position="350"/>
    </location>
</feature>
<feature type="compositionally biased region" description="Basic and acidic residues" evidence="1">
    <location>
        <begin position="351"/>
        <end position="376"/>
    </location>
</feature>
<feature type="compositionally biased region" description="Acidic residues" evidence="1">
    <location>
        <begin position="377"/>
        <end position="386"/>
    </location>
</feature>
<evidence type="ECO:0000256" key="1">
    <source>
        <dbReference type="SAM" id="MobiDB-lite"/>
    </source>
</evidence>
<dbReference type="InterPro" id="IPR007133">
    <property type="entry name" value="RNA_pol_II-assoc_Paf1"/>
</dbReference>
<name>A0A976MB75_THEOR</name>
<dbReference type="GO" id="GO:0006368">
    <property type="term" value="P:transcription elongation by RNA polymerase II"/>
    <property type="evidence" value="ECO:0007669"/>
    <property type="project" value="InterPro"/>
</dbReference>
<proteinExistence type="predicted"/>
<evidence type="ECO:0000313" key="3">
    <source>
        <dbReference type="Proteomes" id="UP000244811"/>
    </source>
</evidence>
<dbReference type="AlphaFoldDB" id="A0A976MB75"/>
<feature type="region of interest" description="Disordered" evidence="1">
    <location>
        <begin position="448"/>
        <end position="487"/>
    </location>
</feature>
<accession>A0A976MB75</accession>
<gene>
    <name evidence="2" type="ORF">MACK_001889</name>
</gene>
<dbReference type="Proteomes" id="UP000244811">
    <property type="component" value="Chromosome 3"/>
</dbReference>
<reference evidence="2" key="1">
    <citation type="submission" date="2022-07" db="EMBL/GenBank/DDBJ databases">
        <title>Evaluation of T. orientalis genome assembly methods using nanopore sequencing and analysis of variation between genomes.</title>
        <authorList>
            <person name="Yam J."/>
            <person name="Micallef M.L."/>
            <person name="Liu M."/>
            <person name="Djordjevic S.P."/>
            <person name="Bogema D.R."/>
            <person name="Jenkins C."/>
        </authorList>
    </citation>
    <scope>NUCLEOTIDE SEQUENCE</scope>
    <source>
        <strain evidence="2">Goon Nure</strain>
    </source>
</reference>
<sequence length="517" mass="58727">MTKNKESSSSKKDDVDSYLSSYLTMKSPLLGQLEFDASVLPPPVDPKFVDYEINDEIVKYKLTSLEFSERLSNFTDFNCGISDVLLHGTSFTGCGVENQDLMDSLESNMLDSPYTDANSADTILGTVKKEMVDLIKYFESVKMGNLVNKSKESLPNYMQNLMSSNVDARMLNHGRMKMYRDLESRSSIKHSSESSQHSTPLTVDSQHEQEATSPHYNRFMQPSDDSVSSVTQVTTPDSVKDWDLMNMDERIDVYISELEKTFVNPEELVHPTNRYLKRVKVYNIVPNSNLWNNKYIQVGIDGVSVKSDPNSKLEVDGVIRLAKETQTQRFFEYYKQYDPTDSSPVPSSNSDELKSASDFNDAKRVKKEQVEDHGEEGIDDLFEEDSDDVKDDDLMLEDGQQQTSLQSPSPEEDGNLFKFIRQYTSQKVSKSSGTENYFLLTLPNEVSERLKTDQPGSIKGERGHTKKERKQKVKEEETSDDESMEQVELVPIRGQKLVFSKAGVTKRPDIKIAYVTP</sequence>